<comment type="caution">
    <text evidence="2">The sequence shown here is derived from an EMBL/GenBank/DDBJ whole genome shotgun (WGS) entry which is preliminary data.</text>
</comment>
<proteinExistence type="predicted"/>
<dbReference type="EMBL" id="JACIEM010000007">
    <property type="protein sequence ID" value="MBB4005626.1"/>
    <property type="molecule type" value="Genomic_DNA"/>
</dbReference>
<protein>
    <recommendedName>
        <fullName evidence="1">Integrase catalytic domain-containing protein</fullName>
    </recommendedName>
</protein>
<sequence length="61" mass="7219">MLTDLTARPERRPLALLWQYFAEARILIKSWRRHYNNVRRRSSIGKMPAVLEVYLSAFASV</sequence>
<dbReference type="GO" id="GO:0015074">
    <property type="term" value="P:DNA integration"/>
    <property type="evidence" value="ECO:0007669"/>
    <property type="project" value="InterPro"/>
</dbReference>
<dbReference type="AlphaFoldDB" id="A0A7W6HIM6"/>
<dbReference type="Proteomes" id="UP000588647">
    <property type="component" value="Unassembled WGS sequence"/>
</dbReference>
<keyword evidence="3" id="KW-1185">Reference proteome</keyword>
<dbReference type="Pfam" id="PF13683">
    <property type="entry name" value="rve_3"/>
    <property type="match status" value="1"/>
</dbReference>
<reference evidence="2 3" key="1">
    <citation type="submission" date="2020-08" db="EMBL/GenBank/DDBJ databases">
        <title>Genomic Encyclopedia of Type Strains, Phase IV (KMG-IV): sequencing the most valuable type-strain genomes for metagenomic binning, comparative biology and taxonomic classification.</title>
        <authorList>
            <person name="Goeker M."/>
        </authorList>
    </citation>
    <scope>NUCLEOTIDE SEQUENCE [LARGE SCALE GENOMIC DNA]</scope>
    <source>
        <strain evidence="2 3">DSM 103570</strain>
    </source>
</reference>
<name>A0A7W6HIM6_9HYPH</name>
<dbReference type="InterPro" id="IPR001584">
    <property type="entry name" value="Integrase_cat-core"/>
</dbReference>
<evidence type="ECO:0000259" key="1">
    <source>
        <dbReference type="Pfam" id="PF13683"/>
    </source>
</evidence>
<evidence type="ECO:0000313" key="2">
    <source>
        <dbReference type="EMBL" id="MBB4005626.1"/>
    </source>
</evidence>
<evidence type="ECO:0000313" key="3">
    <source>
        <dbReference type="Proteomes" id="UP000588647"/>
    </source>
</evidence>
<gene>
    <name evidence="2" type="ORF">GGR03_004728</name>
</gene>
<organism evidence="2 3">
    <name type="scientific">Aurantimonas endophytica</name>
    <dbReference type="NCBI Taxonomy" id="1522175"/>
    <lineage>
        <taxon>Bacteria</taxon>
        <taxon>Pseudomonadati</taxon>
        <taxon>Pseudomonadota</taxon>
        <taxon>Alphaproteobacteria</taxon>
        <taxon>Hyphomicrobiales</taxon>
        <taxon>Aurantimonadaceae</taxon>
        <taxon>Aurantimonas</taxon>
    </lineage>
</organism>
<feature type="domain" description="Integrase catalytic" evidence="1">
    <location>
        <begin position="19"/>
        <end position="48"/>
    </location>
</feature>
<accession>A0A7W6HIM6</accession>